<dbReference type="STRING" id="1314776.A0A166GBX9"/>
<dbReference type="PANTHER" id="PTHR13112">
    <property type="entry name" value="UPF3 REGULATOR OF NONSENSE TRANSCRIPTS-LIKE PROTEIN"/>
    <property type="match status" value="1"/>
</dbReference>
<feature type="compositionally biased region" description="Polar residues" evidence="5">
    <location>
        <begin position="259"/>
        <end position="271"/>
    </location>
</feature>
<dbReference type="InterPro" id="IPR039722">
    <property type="entry name" value="Upf3"/>
</dbReference>
<dbReference type="CDD" id="cd12455">
    <property type="entry name" value="RRM_like_Smg4_UPF3"/>
    <property type="match status" value="1"/>
</dbReference>
<dbReference type="AlphaFoldDB" id="A0A166GBX9"/>
<dbReference type="OrthoDB" id="18087at2759"/>
<feature type="compositionally biased region" description="Low complexity" evidence="5">
    <location>
        <begin position="11"/>
        <end position="31"/>
    </location>
</feature>
<dbReference type="GO" id="GO:0003729">
    <property type="term" value="F:mRNA binding"/>
    <property type="evidence" value="ECO:0007669"/>
    <property type="project" value="TreeGrafter"/>
</dbReference>
<keyword evidence="8" id="KW-1185">Reference proteome</keyword>
<evidence type="ECO:0000256" key="2">
    <source>
        <dbReference type="ARBA" id="ARBA00005991"/>
    </source>
</evidence>
<feature type="region of interest" description="Disordered" evidence="5">
    <location>
        <begin position="1"/>
        <end position="36"/>
    </location>
</feature>
<evidence type="ECO:0000256" key="5">
    <source>
        <dbReference type="SAM" id="MobiDB-lite"/>
    </source>
</evidence>
<dbReference type="Gene3D" id="3.30.70.330">
    <property type="match status" value="1"/>
</dbReference>
<comment type="similarity">
    <text evidence="2">Belongs to the RENT3 family.</text>
</comment>
<dbReference type="GO" id="GO:0000184">
    <property type="term" value="P:nuclear-transcribed mRNA catabolic process, nonsense-mediated decay"/>
    <property type="evidence" value="ECO:0007669"/>
    <property type="project" value="UniProtKB-KW"/>
</dbReference>
<dbReference type="InterPro" id="IPR035979">
    <property type="entry name" value="RBD_domain_sf"/>
</dbReference>
<accession>A0A166GBX9</accession>
<dbReference type="InterPro" id="IPR012677">
    <property type="entry name" value="Nucleotide-bd_a/b_plait_sf"/>
</dbReference>
<dbReference type="SUPFAM" id="SSF54928">
    <property type="entry name" value="RNA-binding domain, RBD"/>
    <property type="match status" value="1"/>
</dbReference>
<reference evidence="7 8" key="1">
    <citation type="journal article" date="2016" name="Mol. Biol. Evol.">
        <title>Comparative Genomics of Early-Diverging Mushroom-Forming Fungi Provides Insights into the Origins of Lignocellulose Decay Capabilities.</title>
        <authorList>
            <person name="Nagy L.G."/>
            <person name="Riley R."/>
            <person name="Tritt A."/>
            <person name="Adam C."/>
            <person name="Daum C."/>
            <person name="Floudas D."/>
            <person name="Sun H."/>
            <person name="Yadav J.S."/>
            <person name="Pangilinan J."/>
            <person name="Larsson K.H."/>
            <person name="Matsuura K."/>
            <person name="Barry K."/>
            <person name="Labutti K."/>
            <person name="Kuo R."/>
            <person name="Ohm R.A."/>
            <person name="Bhattacharya S.S."/>
            <person name="Shirouzu T."/>
            <person name="Yoshinaga Y."/>
            <person name="Martin F.M."/>
            <person name="Grigoriev I.V."/>
            <person name="Hibbett D.S."/>
        </authorList>
    </citation>
    <scope>NUCLEOTIDE SEQUENCE [LARGE SCALE GENOMIC DNA]</scope>
    <source>
        <strain evidence="7 8">HHB10207 ss-3</strain>
    </source>
</reference>
<dbReference type="GO" id="GO:0005737">
    <property type="term" value="C:cytoplasm"/>
    <property type="evidence" value="ECO:0007669"/>
    <property type="project" value="TreeGrafter"/>
</dbReference>
<dbReference type="EMBL" id="KV428021">
    <property type="protein sequence ID" value="KZT41524.1"/>
    <property type="molecule type" value="Genomic_DNA"/>
</dbReference>
<evidence type="ECO:0000256" key="4">
    <source>
        <dbReference type="ARBA" id="ARBA00023242"/>
    </source>
</evidence>
<feature type="compositionally biased region" description="Basic and acidic residues" evidence="5">
    <location>
        <begin position="346"/>
        <end position="363"/>
    </location>
</feature>
<evidence type="ECO:0000259" key="6">
    <source>
        <dbReference type="Pfam" id="PF03467"/>
    </source>
</evidence>
<feature type="compositionally biased region" description="Polar residues" evidence="5">
    <location>
        <begin position="423"/>
        <end position="438"/>
    </location>
</feature>
<dbReference type="GO" id="GO:0005730">
    <property type="term" value="C:nucleolus"/>
    <property type="evidence" value="ECO:0007669"/>
    <property type="project" value="TreeGrafter"/>
</dbReference>
<name>A0A166GBX9_9AGAM</name>
<dbReference type="Proteomes" id="UP000076798">
    <property type="component" value="Unassembled WGS sequence"/>
</dbReference>
<evidence type="ECO:0000313" key="8">
    <source>
        <dbReference type="Proteomes" id="UP000076798"/>
    </source>
</evidence>
<keyword evidence="3" id="KW-0866">Nonsense-mediated mRNA decay</keyword>
<dbReference type="Pfam" id="PF03467">
    <property type="entry name" value="Smg4_UPF3"/>
    <property type="match status" value="1"/>
</dbReference>
<sequence length="454" mass="48549">MSTTGADSHTRSSTKSSSKASSRPQQSSSHAPRLKTVVRRLPPNLPEEIFWQSVQPWVTNDTSSWRVYYPGKLKSRPHKENIPSRAYILFKDEDHLALFSKGFDGHVFRDKQGRESQAIVEFATNQKVPPEKGKADPRIGTIDDDEDYKSFLASLNAPAPEHGELDVVEALVTASQALPEPKSTPLLDAIKAENAAQKEKEQARIQIMAADKASREASSSKASKKPPPPAPKAVAKEVDKPKDIDAKGKKSKRAKGHASQPSSEKQPTAETATHAPVHIALKPQATPSTTNSQTPPRSPRPVKASRAKPEPPVKPPPAIAKPPPRPPPESSASGSSKVEIASSKPHRSEPAKSEGPKPAHSSDVRSSTPDGSKTKSDAGGSETGGATRRSRPMIGLHSRHLQAALGGAGIGPAERRRRGDAASETQPAASTEPGSSPASEDPERSSGSRRRKDR</sequence>
<feature type="compositionally biased region" description="Polar residues" evidence="5">
    <location>
        <begin position="285"/>
        <end position="295"/>
    </location>
</feature>
<feature type="compositionally biased region" description="Basic and acidic residues" evidence="5">
    <location>
        <begin position="234"/>
        <end position="248"/>
    </location>
</feature>
<protein>
    <recommendedName>
        <fullName evidence="6">UPF3 domain-containing protein</fullName>
    </recommendedName>
</protein>
<feature type="region of interest" description="Disordered" evidence="5">
    <location>
        <begin position="195"/>
        <end position="454"/>
    </location>
</feature>
<dbReference type="GO" id="GO:0045727">
    <property type="term" value="P:positive regulation of translation"/>
    <property type="evidence" value="ECO:0007669"/>
    <property type="project" value="TreeGrafter"/>
</dbReference>
<evidence type="ECO:0000256" key="1">
    <source>
        <dbReference type="ARBA" id="ARBA00004123"/>
    </source>
</evidence>
<evidence type="ECO:0000256" key="3">
    <source>
        <dbReference type="ARBA" id="ARBA00023161"/>
    </source>
</evidence>
<dbReference type="InterPro" id="IPR005120">
    <property type="entry name" value="UPF3_dom"/>
</dbReference>
<keyword evidence="4" id="KW-0539">Nucleus</keyword>
<feature type="compositionally biased region" description="Pro residues" evidence="5">
    <location>
        <begin position="310"/>
        <end position="329"/>
    </location>
</feature>
<proteinExistence type="inferred from homology"/>
<feature type="domain" description="UPF3" evidence="6">
    <location>
        <begin position="33"/>
        <end position="194"/>
    </location>
</feature>
<gene>
    <name evidence="7" type="ORF">SISSUDRAFT_1059455</name>
</gene>
<dbReference type="PANTHER" id="PTHR13112:SF0">
    <property type="entry name" value="FI21285P1"/>
    <property type="match status" value="1"/>
</dbReference>
<comment type="subcellular location">
    <subcellularLocation>
        <location evidence="1">Nucleus</location>
    </subcellularLocation>
</comment>
<evidence type="ECO:0000313" key="7">
    <source>
        <dbReference type="EMBL" id="KZT41524.1"/>
    </source>
</evidence>
<organism evidence="7 8">
    <name type="scientific">Sistotremastrum suecicum HHB10207 ss-3</name>
    <dbReference type="NCBI Taxonomy" id="1314776"/>
    <lineage>
        <taxon>Eukaryota</taxon>
        <taxon>Fungi</taxon>
        <taxon>Dikarya</taxon>
        <taxon>Basidiomycota</taxon>
        <taxon>Agaricomycotina</taxon>
        <taxon>Agaricomycetes</taxon>
        <taxon>Sistotremastrales</taxon>
        <taxon>Sistotremastraceae</taxon>
        <taxon>Sistotremastrum</taxon>
    </lineage>
</organism>
<feature type="compositionally biased region" description="Low complexity" evidence="5">
    <location>
        <begin position="330"/>
        <end position="343"/>
    </location>
</feature>